<feature type="domain" description="CRISPR type III-associated protein" evidence="4">
    <location>
        <begin position="30"/>
        <end position="211"/>
    </location>
</feature>
<organism evidence="5 6">
    <name type="scientific">Nocardiopsis exhalans</name>
    <dbReference type="NCBI Taxonomy" id="163604"/>
    <lineage>
        <taxon>Bacteria</taxon>
        <taxon>Bacillati</taxon>
        <taxon>Actinomycetota</taxon>
        <taxon>Actinomycetes</taxon>
        <taxon>Streptosporangiales</taxon>
        <taxon>Nocardiopsidaceae</taxon>
        <taxon>Nocardiopsis</taxon>
    </lineage>
</organism>
<evidence type="ECO:0000256" key="2">
    <source>
        <dbReference type="ARBA" id="ARBA00093789"/>
    </source>
</evidence>
<name>A0ABY5D4K9_9ACTN</name>
<dbReference type="Proteomes" id="UP001055940">
    <property type="component" value="Chromosome"/>
</dbReference>
<accession>A0ABY5D4K9</accession>
<proteinExistence type="predicted"/>
<keyword evidence="6" id="KW-1185">Reference proteome</keyword>
<protein>
    <submittedName>
        <fullName evidence="5">RAMP superfamily CRISPR-associated protein</fullName>
    </submittedName>
</protein>
<evidence type="ECO:0000259" key="4">
    <source>
        <dbReference type="Pfam" id="PF03787"/>
    </source>
</evidence>
<evidence type="ECO:0000256" key="3">
    <source>
        <dbReference type="SAM" id="MobiDB-lite"/>
    </source>
</evidence>
<dbReference type="PANTHER" id="PTHR35579">
    <property type="entry name" value="CRISPR SYSTEM CMS ENDORIBONUCLEASE CSM3"/>
    <property type="match status" value="1"/>
</dbReference>
<dbReference type="InterPro" id="IPR052216">
    <property type="entry name" value="CRISPR_Csm3_endoribonuclease"/>
</dbReference>
<dbReference type="InterPro" id="IPR005537">
    <property type="entry name" value="RAMP_III_fam"/>
</dbReference>
<dbReference type="EMBL" id="CP099837">
    <property type="protein sequence ID" value="USY18132.1"/>
    <property type="molecule type" value="Genomic_DNA"/>
</dbReference>
<evidence type="ECO:0000313" key="5">
    <source>
        <dbReference type="EMBL" id="USY18132.1"/>
    </source>
</evidence>
<sequence length="603" mass="64040">MLNTGPSPEPEPAHGPGPAGPVWEFAVRLLLLTDTHVGAARATPRHAAESDVDLHLDRDPRTGVPRLRATTLAGLLRHELLVRTADPVGAAALLGSSDAGEATGESALTTLPSPLDIDDSHATLPEEAGVTVRVGTRVDPATGSVYPGRMWQWEVLPAGTVFTAHLRLRVTAPDEEAHLLTLLALAARGLGDDGPGIRIGARSGRGHGAVRAVRWAARRHDLTDEPGWFAYHASDWSTRWQEGQSALATPDEQPTGRPPHPVGSTRNRSTEAQLFENTLPKYRSGAELAGLLDALLREHGRVAAAAHLAARAVGVDRRHRAELRMRLHVAERPEPLPTGRPPLSRELRPGLLMIGDTPADDRLAEVDRAHRRRPVVTGAGSETGNDPAVELRPVLGDSALFALFKRIGGRIVRDAAEHLAGEEAAWWEWHAYWWGAQAHVGGGDQRPDAPPAPSRVRLRATPALTGGAALTTTRLTVDALFGDAVDGRLFTTDLHCGGSAEVVFDITEPDDAVRGLLALVVRELATVPLDALGAGTGSGNGRLVATRAVLVSHEGDGSEPHEVDLIAALANPHGRDAQVARGWLPALHRRISAPGPADDGELS</sequence>
<keyword evidence="1" id="KW-0051">Antiviral defense</keyword>
<dbReference type="PANTHER" id="PTHR35579:SF6">
    <property type="entry name" value="DUF324 DOMAIN-CONTAINING PROTEIN"/>
    <property type="match status" value="1"/>
</dbReference>
<evidence type="ECO:0000313" key="6">
    <source>
        <dbReference type="Proteomes" id="UP001055940"/>
    </source>
</evidence>
<feature type="region of interest" description="Disordered" evidence="3">
    <location>
        <begin position="241"/>
        <end position="269"/>
    </location>
</feature>
<dbReference type="Pfam" id="PF03787">
    <property type="entry name" value="RAMPs"/>
    <property type="match status" value="1"/>
</dbReference>
<comment type="subunit">
    <text evidence="2">Part of the Csm effector complex that includes Cas10, Csm2, Csm3, Csm4 and Csm5.</text>
</comment>
<gene>
    <name evidence="5" type="ORF">NE857_22755</name>
</gene>
<evidence type="ECO:0000256" key="1">
    <source>
        <dbReference type="ARBA" id="ARBA00023118"/>
    </source>
</evidence>
<dbReference type="RefSeq" id="WP_254417593.1">
    <property type="nucleotide sequence ID" value="NZ_BAAAJB010000077.1"/>
</dbReference>
<reference evidence="5" key="1">
    <citation type="submission" date="2022-06" db="EMBL/GenBank/DDBJ databases">
        <authorList>
            <person name="Ping M."/>
        </authorList>
    </citation>
    <scope>NUCLEOTIDE SEQUENCE</scope>
    <source>
        <strain evidence="5">JCM11759T</strain>
    </source>
</reference>
<dbReference type="CDD" id="cd09726">
    <property type="entry name" value="RAMP_I_III"/>
    <property type="match status" value="1"/>
</dbReference>